<reference evidence="9" key="1">
    <citation type="journal article" date="2012" name="Nature">
        <title>Algal genomes reveal evolutionary mosaicism and the fate of nucleomorphs.</title>
        <authorList>
            <consortium name="DOE Joint Genome Institute"/>
            <person name="Curtis B.A."/>
            <person name="Tanifuji G."/>
            <person name="Burki F."/>
            <person name="Gruber A."/>
            <person name="Irimia M."/>
            <person name="Maruyama S."/>
            <person name="Arias M.C."/>
            <person name="Ball S.G."/>
            <person name="Gile G.H."/>
            <person name="Hirakawa Y."/>
            <person name="Hopkins J.F."/>
            <person name="Kuo A."/>
            <person name="Rensing S.A."/>
            <person name="Schmutz J."/>
            <person name="Symeonidi A."/>
            <person name="Elias M."/>
            <person name="Eveleigh R.J."/>
            <person name="Herman E.K."/>
            <person name="Klute M.J."/>
            <person name="Nakayama T."/>
            <person name="Obornik M."/>
            <person name="Reyes-Prieto A."/>
            <person name="Armbrust E.V."/>
            <person name="Aves S.J."/>
            <person name="Beiko R.G."/>
            <person name="Coutinho P."/>
            <person name="Dacks J.B."/>
            <person name="Durnford D.G."/>
            <person name="Fast N.M."/>
            <person name="Green B.R."/>
            <person name="Grisdale C.J."/>
            <person name="Hempel F."/>
            <person name="Henrissat B."/>
            <person name="Hoppner M.P."/>
            <person name="Ishida K."/>
            <person name="Kim E."/>
            <person name="Koreny L."/>
            <person name="Kroth P.G."/>
            <person name="Liu Y."/>
            <person name="Malik S.B."/>
            <person name="Maier U.G."/>
            <person name="McRose D."/>
            <person name="Mock T."/>
            <person name="Neilson J.A."/>
            <person name="Onodera N.T."/>
            <person name="Poole A.M."/>
            <person name="Pritham E.J."/>
            <person name="Richards T.A."/>
            <person name="Rocap G."/>
            <person name="Roy S.W."/>
            <person name="Sarai C."/>
            <person name="Schaack S."/>
            <person name="Shirato S."/>
            <person name="Slamovits C.H."/>
            <person name="Spencer D.F."/>
            <person name="Suzuki S."/>
            <person name="Worden A.Z."/>
            <person name="Zauner S."/>
            <person name="Barry K."/>
            <person name="Bell C."/>
            <person name="Bharti A.K."/>
            <person name="Crow J.A."/>
            <person name="Grimwood J."/>
            <person name="Kramer R."/>
            <person name="Lindquist E."/>
            <person name="Lucas S."/>
            <person name="Salamov A."/>
            <person name="McFadden G.I."/>
            <person name="Lane C.E."/>
            <person name="Keeling P.J."/>
            <person name="Gray M.W."/>
            <person name="Grigoriev I.V."/>
            <person name="Archibald J.M."/>
        </authorList>
    </citation>
    <scope>NUCLEOTIDE SEQUENCE</scope>
    <source>
        <strain evidence="9">CCMP2712</strain>
    </source>
</reference>
<gene>
    <name evidence="9" type="ORF">GUITHDRAFT_80762</name>
</gene>
<accession>L1IE91</accession>
<evidence type="ECO:0000259" key="8">
    <source>
        <dbReference type="Pfam" id="PF01529"/>
    </source>
</evidence>
<dbReference type="PROSITE" id="PS50216">
    <property type="entry name" value="DHHC"/>
    <property type="match status" value="1"/>
</dbReference>
<dbReference type="InterPro" id="IPR001594">
    <property type="entry name" value="Palmitoyltrfase_DHHC"/>
</dbReference>
<feature type="non-terminal residue" evidence="9">
    <location>
        <position position="56"/>
    </location>
</feature>
<organism evidence="9">
    <name type="scientific">Guillardia theta (strain CCMP2712)</name>
    <name type="common">Cryptophyte</name>
    <dbReference type="NCBI Taxonomy" id="905079"/>
    <lineage>
        <taxon>Eukaryota</taxon>
        <taxon>Cryptophyceae</taxon>
        <taxon>Pyrenomonadales</taxon>
        <taxon>Geminigeraceae</taxon>
        <taxon>Guillardia</taxon>
    </lineage>
</organism>
<keyword evidence="3" id="KW-0812">Transmembrane</keyword>
<comment type="similarity">
    <text evidence="7">Belongs to the DHHC palmitoyltransferase family.</text>
</comment>
<evidence type="ECO:0000313" key="9">
    <source>
        <dbReference type="EMBL" id="EKX34219.1"/>
    </source>
</evidence>
<dbReference type="RefSeq" id="XP_005821199.1">
    <property type="nucleotide sequence ID" value="XM_005821142.1"/>
</dbReference>
<dbReference type="EC" id="2.3.1.225" evidence="7"/>
<evidence type="ECO:0000256" key="4">
    <source>
        <dbReference type="ARBA" id="ARBA00022989"/>
    </source>
</evidence>
<comment type="domain">
    <text evidence="7">The DHHC domain is required for palmitoyltransferase activity.</text>
</comment>
<dbReference type="InterPro" id="IPR039859">
    <property type="entry name" value="PFA4/ZDH16/20/ERF2-like"/>
</dbReference>
<evidence type="ECO:0000256" key="7">
    <source>
        <dbReference type="RuleBase" id="RU079119"/>
    </source>
</evidence>
<evidence type="ECO:0000256" key="2">
    <source>
        <dbReference type="ARBA" id="ARBA00022679"/>
    </source>
</evidence>
<proteinExistence type="inferred from homology"/>
<comment type="catalytic activity">
    <reaction evidence="7">
        <text>L-cysteinyl-[protein] + hexadecanoyl-CoA = S-hexadecanoyl-L-cysteinyl-[protein] + CoA</text>
        <dbReference type="Rhea" id="RHEA:36683"/>
        <dbReference type="Rhea" id="RHEA-COMP:10131"/>
        <dbReference type="Rhea" id="RHEA-COMP:11032"/>
        <dbReference type="ChEBI" id="CHEBI:29950"/>
        <dbReference type="ChEBI" id="CHEBI:57287"/>
        <dbReference type="ChEBI" id="CHEBI:57379"/>
        <dbReference type="ChEBI" id="CHEBI:74151"/>
        <dbReference type="EC" id="2.3.1.225"/>
    </reaction>
</comment>
<keyword evidence="2 7" id="KW-0808">Transferase</keyword>
<dbReference type="HOGENOM" id="CLU_3020726_0_0_1"/>
<name>L1IE91_GUITC</name>
<dbReference type="eggNOG" id="KOG1313">
    <property type="taxonomic scope" value="Eukaryota"/>
</dbReference>
<evidence type="ECO:0000256" key="6">
    <source>
        <dbReference type="ARBA" id="ARBA00023315"/>
    </source>
</evidence>
<dbReference type="PANTHER" id="PTHR12246">
    <property type="entry name" value="PALMITOYLTRANSFERASE ZDHHC16"/>
    <property type="match status" value="1"/>
</dbReference>
<dbReference type="OrthoDB" id="331948at2759"/>
<dbReference type="GO" id="GO:0019706">
    <property type="term" value="F:protein-cysteine S-palmitoyltransferase activity"/>
    <property type="evidence" value="ECO:0007669"/>
    <property type="project" value="UniProtKB-EC"/>
</dbReference>
<sequence>HHCRICNKCVMRMDHHCPWVANCVGRDNHKFFFLFVVYTPLTGLPPPASPFFSSSS</sequence>
<keyword evidence="5" id="KW-0472">Membrane</keyword>
<dbReference type="KEGG" id="gtt:GUITHDRAFT_80762"/>
<dbReference type="STRING" id="905079.L1IE91"/>
<dbReference type="GeneID" id="17290946"/>
<evidence type="ECO:0000256" key="3">
    <source>
        <dbReference type="ARBA" id="ARBA00022692"/>
    </source>
</evidence>
<evidence type="ECO:0000256" key="1">
    <source>
        <dbReference type="ARBA" id="ARBA00004141"/>
    </source>
</evidence>
<evidence type="ECO:0000256" key="5">
    <source>
        <dbReference type="ARBA" id="ARBA00023136"/>
    </source>
</evidence>
<comment type="subcellular location">
    <subcellularLocation>
        <location evidence="1">Membrane</location>
        <topology evidence="1">Multi-pass membrane protein</topology>
    </subcellularLocation>
</comment>
<keyword evidence="6 7" id="KW-0012">Acyltransferase</keyword>
<dbReference type="AlphaFoldDB" id="L1IE91"/>
<protein>
    <recommendedName>
        <fullName evidence="7">Palmitoyltransferase</fullName>
        <ecNumber evidence="7">2.3.1.225</ecNumber>
    </recommendedName>
</protein>
<dbReference type="Pfam" id="PF01529">
    <property type="entry name" value="DHHC"/>
    <property type="match status" value="1"/>
</dbReference>
<keyword evidence="4" id="KW-1133">Transmembrane helix</keyword>
<dbReference type="GO" id="GO:0016020">
    <property type="term" value="C:membrane"/>
    <property type="evidence" value="ECO:0007669"/>
    <property type="project" value="UniProtKB-SubCell"/>
</dbReference>
<dbReference type="PaxDb" id="55529-EKX34219"/>
<feature type="domain" description="Palmitoyltransferase DHHC" evidence="8">
    <location>
        <begin position="1"/>
        <end position="40"/>
    </location>
</feature>
<dbReference type="EMBL" id="JH993116">
    <property type="protein sequence ID" value="EKX34219.1"/>
    <property type="molecule type" value="Genomic_DNA"/>
</dbReference>